<protein>
    <submittedName>
        <fullName evidence="1">Uncharacterized protein</fullName>
    </submittedName>
</protein>
<keyword evidence="2" id="KW-1185">Reference proteome</keyword>
<dbReference type="AlphaFoldDB" id="A0A9P6NAC5"/>
<sequence length="121" mass="13566">MPAENTSNESEIPEWKTINFRSKIMMIVKNSDRDDAHLVDPKGDRIVLMVIKSSLETEIAMKISKAPSAADAMKTIKALFYFPSRSKQVACLCNMLAVCLNDDEDVDTHLRSIAEGFDELD</sequence>
<dbReference type="Proteomes" id="UP000886653">
    <property type="component" value="Unassembled WGS sequence"/>
</dbReference>
<reference evidence="1" key="1">
    <citation type="submission" date="2013-11" db="EMBL/GenBank/DDBJ databases">
        <title>Genome sequence of the fusiform rust pathogen reveals effectors for host alternation and coevolution with pine.</title>
        <authorList>
            <consortium name="DOE Joint Genome Institute"/>
            <person name="Smith K."/>
            <person name="Pendleton A."/>
            <person name="Kubisiak T."/>
            <person name="Anderson C."/>
            <person name="Salamov A."/>
            <person name="Aerts A."/>
            <person name="Riley R."/>
            <person name="Clum A."/>
            <person name="Lindquist E."/>
            <person name="Ence D."/>
            <person name="Campbell M."/>
            <person name="Kronenberg Z."/>
            <person name="Feau N."/>
            <person name="Dhillon B."/>
            <person name="Hamelin R."/>
            <person name="Burleigh J."/>
            <person name="Smith J."/>
            <person name="Yandell M."/>
            <person name="Nelson C."/>
            <person name="Grigoriev I."/>
            <person name="Davis J."/>
        </authorList>
    </citation>
    <scope>NUCLEOTIDE SEQUENCE</scope>
    <source>
        <strain evidence="1">G11</strain>
    </source>
</reference>
<evidence type="ECO:0000313" key="2">
    <source>
        <dbReference type="Proteomes" id="UP000886653"/>
    </source>
</evidence>
<dbReference type="EMBL" id="MU167334">
    <property type="protein sequence ID" value="KAG0142901.1"/>
    <property type="molecule type" value="Genomic_DNA"/>
</dbReference>
<name>A0A9P6NAC5_9BASI</name>
<accession>A0A9P6NAC5</accession>
<comment type="caution">
    <text evidence="1">The sequence shown here is derived from an EMBL/GenBank/DDBJ whole genome shotgun (WGS) entry which is preliminary data.</text>
</comment>
<evidence type="ECO:0000313" key="1">
    <source>
        <dbReference type="EMBL" id="KAG0142901.1"/>
    </source>
</evidence>
<gene>
    <name evidence="1" type="ORF">CROQUDRAFT_96965</name>
</gene>
<proteinExistence type="predicted"/>
<organism evidence="1 2">
    <name type="scientific">Cronartium quercuum f. sp. fusiforme G11</name>
    <dbReference type="NCBI Taxonomy" id="708437"/>
    <lineage>
        <taxon>Eukaryota</taxon>
        <taxon>Fungi</taxon>
        <taxon>Dikarya</taxon>
        <taxon>Basidiomycota</taxon>
        <taxon>Pucciniomycotina</taxon>
        <taxon>Pucciniomycetes</taxon>
        <taxon>Pucciniales</taxon>
        <taxon>Coleosporiaceae</taxon>
        <taxon>Cronartium</taxon>
    </lineage>
</organism>